<dbReference type="InterPro" id="IPR050319">
    <property type="entry name" value="ABC_transp_ATP-bind"/>
</dbReference>
<evidence type="ECO:0000259" key="4">
    <source>
        <dbReference type="PROSITE" id="PS50893"/>
    </source>
</evidence>
<dbReference type="PROSITE" id="PS00211">
    <property type="entry name" value="ABC_TRANSPORTER_1"/>
    <property type="match status" value="1"/>
</dbReference>
<proteinExistence type="predicted"/>
<feature type="domain" description="ABC transporter" evidence="4">
    <location>
        <begin position="6"/>
        <end position="242"/>
    </location>
</feature>
<evidence type="ECO:0000256" key="1">
    <source>
        <dbReference type="ARBA" id="ARBA00022448"/>
    </source>
</evidence>
<sequence>MVTPLLSAQALSVKYQQTLILKNINFDLPEATITGIVGSSGSGKTTLARVITGEIPFSSGRLVWHGKQLNNSRAREHRRQIQMVYQDPYVSLNPRITVGKMLAELLTCIQGVEKNALIGEVEKLLSLVHLSKDFIPALPGQLSGGQRQRVAIARALAVKPLLLVADEPTSSLDVSIRTSILDLFKELRDTLGLTILFISHDLLALRYVCNDIIVMDQGVCVERNNADQLFTHPASQAGKHLISNIPRLNFNGIE</sequence>
<dbReference type="EMBL" id="AP028908">
    <property type="protein sequence ID" value="BES84993.1"/>
    <property type="molecule type" value="Genomic_DNA"/>
</dbReference>
<dbReference type="InterPro" id="IPR003593">
    <property type="entry name" value="AAA+_ATPase"/>
</dbReference>
<dbReference type="InterPro" id="IPR017871">
    <property type="entry name" value="ABC_transporter-like_CS"/>
</dbReference>
<dbReference type="PANTHER" id="PTHR43776">
    <property type="entry name" value="TRANSPORT ATP-BINDING PROTEIN"/>
    <property type="match status" value="1"/>
</dbReference>
<accession>A0AAN0ML58</accession>
<evidence type="ECO:0000313" key="6">
    <source>
        <dbReference type="Proteomes" id="UP001377830"/>
    </source>
</evidence>
<protein>
    <recommendedName>
        <fullName evidence="4">ABC transporter domain-containing protein</fullName>
    </recommendedName>
</protein>
<organism evidence="5 6">
    <name type="scientific">Pectobacterium araliae</name>
    <dbReference type="NCBI Taxonomy" id="3073862"/>
    <lineage>
        <taxon>Bacteria</taxon>
        <taxon>Pseudomonadati</taxon>
        <taxon>Pseudomonadota</taxon>
        <taxon>Gammaproteobacteria</taxon>
        <taxon>Enterobacterales</taxon>
        <taxon>Pectobacteriaceae</taxon>
        <taxon>Pectobacterium</taxon>
    </lineage>
</organism>
<gene>
    <name evidence="5" type="ORF">PEC302110_20900</name>
</gene>
<reference evidence="6" key="1">
    <citation type="journal article" date="2024" name="Int. J. Syst. Evol. Microbiol.">
        <title>Pectobacterium araliae sp. nov., a pathogen causing bacterial soft rot of Japanese angelica tree in Japan.</title>
        <authorList>
            <person name="Sawada H."/>
            <person name="Someya N."/>
            <person name="Morohoshi T."/>
            <person name="Ono M."/>
            <person name="Satou M."/>
        </authorList>
    </citation>
    <scope>NUCLEOTIDE SEQUENCE [LARGE SCALE GENOMIC DNA]</scope>
    <source>
        <strain evidence="6">MAFF 302110</strain>
    </source>
</reference>
<evidence type="ECO:0000256" key="2">
    <source>
        <dbReference type="ARBA" id="ARBA00022741"/>
    </source>
</evidence>
<evidence type="ECO:0000313" key="5">
    <source>
        <dbReference type="EMBL" id="BES84993.1"/>
    </source>
</evidence>
<name>A0AAN0ML58_9GAMM</name>
<dbReference type="Proteomes" id="UP001377830">
    <property type="component" value="Chromosome"/>
</dbReference>
<dbReference type="GO" id="GO:0055085">
    <property type="term" value="P:transmembrane transport"/>
    <property type="evidence" value="ECO:0007669"/>
    <property type="project" value="UniProtKB-ARBA"/>
</dbReference>
<dbReference type="GO" id="GO:0005524">
    <property type="term" value="F:ATP binding"/>
    <property type="evidence" value="ECO:0007669"/>
    <property type="project" value="UniProtKB-KW"/>
</dbReference>
<dbReference type="CDD" id="cd03257">
    <property type="entry name" value="ABC_NikE_OppD_transporters"/>
    <property type="match status" value="1"/>
</dbReference>
<dbReference type="Gene3D" id="3.40.50.300">
    <property type="entry name" value="P-loop containing nucleotide triphosphate hydrolases"/>
    <property type="match status" value="1"/>
</dbReference>
<dbReference type="KEGG" id="parl:PEC302110_20900"/>
<evidence type="ECO:0000256" key="3">
    <source>
        <dbReference type="ARBA" id="ARBA00022840"/>
    </source>
</evidence>
<dbReference type="InterPro" id="IPR003439">
    <property type="entry name" value="ABC_transporter-like_ATP-bd"/>
</dbReference>
<dbReference type="InterPro" id="IPR027417">
    <property type="entry name" value="P-loop_NTPase"/>
</dbReference>
<keyword evidence="3" id="KW-0067">ATP-binding</keyword>
<dbReference type="AlphaFoldDB" id="A0AAN0ML58"/>
<dbReference type="SUPFAM" id="SSF52540">
    <property type="entry name" value="P-loop containing nucleoside triphosphate hydrolases"/>
    <property type="match status" value="1"/>
</dbReference>
<dbReference type="GO" id="GO:0016887">
    <property type="term" value="F:ATP hydrolysis activity"/>
    <property type="evidence" value="ECO:0007669"/>
    <property type="project" value="InterPro"/>
</dbReference>
<dbReference type="SMART" id="SM00382">
    <property type="entry name" value="AAA"/>
    <property type="match status" value="1"/>
</dbReference>
<dbReference type="PROSITE" id="PS50893">
    <property type="entry name" value="ABC_TRANSPORTER_2"/>
    <property type="match status" value="1"/>
</dbReference>
<dbReference type="Pfam" id="PF00005">
    <property type="entry name" value="ABC_tran"/>
    <property type="match status" value="1"/>
</dbReference>
<keyword evidence="2" id="KW-0547">Nucleotide-binding</keyword>
<keyword evidence="1" id="KW-0813">Transport</keyword>
<keyword evidence="6" id="KW-1185">Reference proteome</keyword>